<feature type="compositionally biased region" description="Low complexity" evidence="1">
    <location>
        <begin position="891"/>
        <end position="908"/>
    </location>
</feature>
<evidence type="ECO:0000313" key="3">
    <source>
        <dbReference type="Proteomes" id="UP001365542"/>
    </source>
</evidence>
<feature type="region of interest" description="Disordered" evidence="1">
    <location>
        <begin position="833"/>
        <end position="864"/>
    </location>
</feature>
<organism evidence="2 3">
    <name type="scientific">Orbilia ellipsospora</name>
    <dbReference type="NCBI Taxonomy" id="2528407"/>
    <lineage>
        <taxon>Eukaryota</taxon>
        <taxon>Fungi</taxon>
        <taxon>Dikarya</taxon>
        <taxon>Ascomycota</taxon>
        <taxon>Pezizomycotina</taxon>
        <taxon>Orbiliomycetes</taxon>
        <taxon>Orbiliales</taxon>
        <taxon>Orbiliaceae</taxon>
        <taxon>Orbilia</taxon>
    </lineage>
</organism>
<protein>
    <recommendedName>
        <fullName evidence="4">Eisosome protein 1 protein</fullName>
    </recommendedName>
</protein>
<name>A0AAV9WYA1_9PEZI</name>
<dbReference type="EMBL" id="JAVHJO010000013">
    <property type="protein sequence ID" value="KAK6529985.1"/>
    <property type="molecule type" value="Genomic_DNA"/>
</dbReference>
<feature type="compositionally biased region" description="Polar residues" evidence="1">
    <location>
        <begin position="46"/>
        <end position="55"/>
    </location>
</feature>
<feature type="compositionally biased region" description="Basic and acidic residues" evidence="1">
    <location>
        <begin position="350"/>
        <end position="360"/>
    </location>
</feature>
<feature type="region of interest" description="Disordered" evidence="1">
    <location>
        <begin position="172"/>
        <end position="456"/>
    </location>
</feature>
<dbReference type="PANTHER" id="PTHR28298">
    <property type="entry name" value="EISOSOME PROTEIN 1"/>
    <property type="match status" value="1"/>
</dbReference>
<feature type="compositionally biased region" description="Polar residues" evidence="1">
    <location>
        <begin position="402"/>
        <end position="411"/>
    </location>
</feature>
<feature type="compositionally biased region" description="Basic and acidic residues" evidence="1">
    <location>
        <begin position="722"/>
        <end position="741"/>
    </location>
</feature>
<feature type="region of interest" description="Disordered" evidence="1">
    <location>
        <begin position="1"/>
        <end position="156"/>
    </location>
</feature>
<gene>
    <name evidence="2" type="ORF">TWF694_003362</name>
</gene>
<evidence type="ECO:0000313" key="2">
    <source>
        <dbReference type="EMBL" id="KAK6529985.1"/>
    </source>
</evidence>
<feature type="compositionally biased region" description="Polar residues" evidence="1">
    <location>
        <begin position="283"/>
        <end position="316"/>
    </location>
</feature>
<feature type="region of interest" description="Disordered" evidence="1">
    <location>
        <begin position="964"/>
        <end position="1054"/>
    </location>
</feature>
<dbReference type="GO" id="GO:0070941">
    <property type="term" value="P:eisosome assembly"/>
    <property type="evidence" value="ECO:0007669"/>
    <property type="project" value="TreeGrafter"/>
</dbReference>
<dbReference type="AlphaFoldDB" id="A0AAV9WYA1"/>
<feature type="region of interest" description="Disordered" evidence="1">
    <location>
        <begin position="709"/>
        <end position="793"/>
    </location>
</feature>
<dbReference type="Proteomes" id="UP001365542">
    <property type="component" value="Unassembled WGS sequence"/>
</dbReference>
<proteinExistence type="predicted"/>
<accession>A0AAV9WYA1</accession>
<feature type="compositionally biased region" description="Basic and acidic residues" evidence="1">
    <location>
        <begin position="1021"/>
        <end position="1030"/>
    </location>
</feature>
<feature type="compositionally biased region" description="Basic and acidic residues" evidence="1">
    <location>
        <begin position="610"/>
        <end position="658"/>
    </location>
</feature>
<feature type="compositionally biased region" description="Low complexity" evidence="1">
    <location>
        <begin position="412"/>
        <end position="443"/>
    </location>
</feature>
<feature type="region of interest" description="Disordered" evidence="1">
    <location>
        <begin position="881"/>
        <end position="909"/>
    </location>
</feature>
<feature type="region of interest" description="Disordered" evidence="1">
    <location>
        <begin position="588"/>
        <end position="696"/>
    </location>
</feature>
<dbReference type="PANTHER" id="PTHR28298:SF1">
    <property type="entry name" value="EISOSOME PROTEIN 1"/>
    <property type="match status" value="1"/>
</dbReference>
<feature type="compositionally biased region" description="Low complexity" evidence="1">
    <location>
        <begin position="680"/>
        <end position="689"/>
    </location>
</feature>
<sequence length="1054" mass="114336">MFSSILPDMLSTTKPAEVPDSSSSTDPLPPSHTIASQPPPNMDDLTYSTPRSELNNPIEEPQALLDANKSTKDAPTRRKTPASSAQLKRADPKDLPSYPSRGVSDLGLSAGRAAVLAASNSKSPELWKPDPIPAAGTAANLAKSVKSPEPWKSGPLPNAATAALLAGDVPKVPQAWQPSSSASASKAASLVKDRKPAETKRSPPQTTPNALAAAGMANKSPKKVATKPASTQTPAYDINKINARASQNAQTTLASASQPRSLPSQSQTDKNMSDILRAAKTSMAKTSKSPPTRPISTLASSSTPSMPPNSYYSHIPTSPPKPSLEPSTEKTLNRQSSMAAASVAAYSDAFTHESVEEQSHRTPKYYPHLEEAARKAASERLARLQAEHDRARKASGLPPSWQPSGPHTRSITSPAQQEQQRQTRARATSAAKSAVAAGVPASAPKKKSEAADFARSMKIKSDTAKLGRQMDSVDKDRQARDYLALMAAAEKNVKSRMEALETKVAEDQGRVPKHLQAQWDAKARMLSEESERKRAAEQEKKKGKIDMGGGLWYDQEDLERLAKGNVQPILDEINVKAEKERARLEALRVEKETQEREKKEAAAAVAGVKAEAKKAKALEKAAAKSRRDAEKAEERQRRAEFKEAQRQEKERQKNEKLAQRQVAAAAAIPIPITPEREEAPAVYAEPEAPAQEEEMTRDIEGENLLAEPGMEHIEPRPMSQAGHDRVDREREMHEAAKKEKGWFGSLQKRLTRRMPGVKKDKDAITDGAAGHAQEGQDEEDDDDVSSISSPSVRDVALAGAQSLSGVSSSDEEEAEIHTAAVGVVVDAHAVTGQYAADDSDSSSTSSGDLYTTSPRYNPLTSATYNPGMEGEELVMQAFIESPDELRRRRYSTSTESSSDIEEQQQGVVEEGEKTFGEIVPDAGEGGVMLANNNEEAENVEPGIEKHTTFGGTLAEKVKKSFEEYSRDEIGKEEEKEKEEGRAMNLPAIQTGVVKTDVPEITEVPPTPKLAHAEEKEEEDKDVFHQARDDFSDVSNVSKDGKREKRSSRFSEILE</sequence>
<dbReference type="InterPro" id="IPR024527">
    <property type="entry name" value="Eisosome1"/>
</dbReference>
<reference evidence="2 3" key="1">
    <citation type="submission" date="2019-10" db="EMBL/GenBank/DDBJ databases">
        <authorList>
            <person name="Palmer J.M."/>
        </authorList>
    </citation>
    <scope>NUCLEOTIDE SEQUENCE [LARGE SCALE GENOMIC DNA]</scope>
    <source>
        <strain evidence="2 3">TWF694</strain>
    </source>
</reference>
<feature type="compositionally biased region" description="Low complexity" evidence="1">
    <location>
        <begin position="841"/>
        <end position="853"/>
    </location>
</feature>
<feature type="compositionally biased region" description="Acidic residues" evidence="1">
    <location>
        <begin position="775"/>
        <end position="784"/>
    </location>
</feature>
<evidence type="ECO:0008006" key="4">
    <source>
        <dbReference type="Google" id="ProtNLM"/>
    </source>
</evidence>
<feature type="compositionally biased region" description="Low complexity" evidence="1">
    <location>
        <begin position="179"/>
        <end position="189"/>
    </location>
</feature>
<feature type="region of interest" description="Disordered" evidence="1">
    <location>
        <begin position="522"/>
        <end position="549"/>
    </location>
</feature>
<keyword evidence="3" id="KW-1185">Reference proteome</keyword>
<feature type="compositionally biased region" description="Basic and acidic residues" evidence="1">
    <location>
        <begin position="964"/>
        <end position="981"/>
    </location>
</feature>
<feature type="compositionally biased region" description="Basic and acidic residues" evidence="1">
    <location>
        <begin position="522"/>
        <end position="540"/>
    </location>
</feature>
<feature type="compositionally biased region" description="Polar residues" evidence="1">
    <location>
        <begin position="244"/>
        <end position="270"/>
    </location>
</feature>
<feature type="compositionally biased region" description="Basic and acidic residues" evidence="1">
    <location>
        <begin position="1038"/>
        <end position="1048"/>
    </location>
</feature>
<dbReference type="Pfam" id="PF12757">
    <property type="entry name" value="Eisosome1"/>
    <property type="match status" value="1"/>
</dbReference>
<comment type="caution">
    <text evidence="2">The sequence shown here is derived from an EMBL/GenBank/DDBJ whole genome shotgun (WGS) entry which is preliminary data.</text>
</comment>
<feature type="compositionally biased region" description="Polar residues" evidence="1">
    <location>
        <begin position="854"/>
        <end position="864"/>
    </location>
</feature>
<evidence type="ECO:0000256" key="1">
    <source>
        <dbReference type="SAM" id="MobiDB-lite"/>
    </source>
</evidence>
<feature type="compositionally biased region" description="Low complexity" evidence="1">
    <location>
        <begin position="336"/>
        <end position="349"/>
    </location>
</feature>
<feature type="compositionally biased region" description="Basic and acidic residues" evidence="1">
    <location>
        <begin position="588"/>
        <end position="601"/>
    </location>
</feature>
<feature type="compositionally biased region" description="Basic and acidic residues" evidence="1">
    <location>
        <begin position="191"/>
        <end position="201"/>
    </location>
</feature>
<feature type="compositionally biased region" description="Basic and acidic residues" evidence="1">
    <location>
        <begin position="367"/>
        <end position="392"/>
    </location>
</feature>